<reference evidence="2" key="2">
    <citation type="submission" date="2020-09" db="EMBL/GenBank/DDBJ databases">
        <authorList>
            <person name="Sun Q."/>
            <person name="Zhou Y."/>
        </authorList>
    </citation>
    <scope>NUCLEOTIDE SEQUENCE</scope>
    <source>
        <strain evidence="2">CGMCC 1.10998</strain>
    </source>
</reference>
<dbReference type="InterPro" id="IPR032710">
    <property type="entry name" value="NTF2-like_dom_sf"/>
</dbReference>
<dbReference type="SUPFAM" id="SSF54427">
    <property type="entry name" value="NTF2-like"/>
    <property type="match status" value="1"/>
</dbReference>
<dbReference type="InterPro" id="IPR009959">
    <property type="entry name" value="Cyclase_SnoaL-like"/>
</dbReference>
<feature type="chain" id="PRO_5037587255" description="Ester cyclase" evidence="1">
    <location>
        <begin position="43"/>
        <end position="199"/>
    </location>
</feature>
<proteinExistence type="predicted"/>
<dbReference type="RefSeq" id="WP_188564487.1">
    <property type="nucleotide sequence ID" value="NZ_BMED01000001.1"/>
</dbReference>
<comment type="caution">
    <text evidence="2">The sequence shown here is derived from an EMBL/GenBank/DDBJ whole genome shotgun (WGS) entry which is preliminary data.</text>
</comment>
<dbReference type="EMBL" id="BMED01000001">
    <property type="protein sequence ID" value="GGC61896.1"/>
    <property type="molecule type" value="Genomic_DNA"/>
</dbReference>
<dbReference type="PANTHER" id="PTHR38436">
    <property type="entry name" value="POLYKETIDE CYCLASE SNOAL-LIKE DOMAIN"/>
    <property type="match status" value="1"/>
</dbReference>
<keyword evidence="1" id="KW-0732">Signal</keyword>
<name>A0A916XCL7_9BURK</name>
<accession>A0A916XCL7</accession>
<sequence>MFKHTTKGLGTTFTTSAARLSSALAISTAAATLALSGLPAHAAESGDSSLPQPLHLSVSAASEDSASIILAARRYAAFWNSGEAQYAQQALAADFKDRTLPAGRPQGVAGPLQASAGFRAAVPDLTATMEDVVVAGDRVSVHLHFKGHFTGQFGQTRGQGQVIDFQAFDLYRVADGKIAENWHLEDNLTLLKQMGVIAQ</sequence>
<reference evidence="2" key="1">
    <citation type="journal article" date="2014" name="Int. J. Syst. Evol. Microbiol.">
        <title>Complete genome sequence of Corynebacterium casei LMG S-19264T (=DSM 44701T), isolated from a smear-ripened cheese.</title>
        <authorList>
            <consortium name="US DOE Joint Genome Institute (JGI-PGF)"/>
            <person name="Walter F."/>
            <person name="Albersmeier A."/>
            <person name="Kalinowski J."/>
            <person name="Ruckert C."/>
        </authorList>
    </citation>
    <scope>NUCLEOTIDE SEQUENCE</scope>
    <source>
        <strain evidence="2">CGMCC 1.10998</strain>
    </source>
</reference>
<feature type="signal peptide" evidence="1">
    <location>
        <begin position="1"/>
        <end position="42"/>
    </location>
</feature>
<organism evidence="2 3">
    <name type="scientific">Undibacterium terreum</name>
    <dbReference type="NCBI Taxonomy" id="1224302"/>
    <lineage>
        <taxon>Bacteria</taxon>
        <taxon>Pseudomonadati</taxon>
        <taxon>Pseudomonadota</taxon>
        <taxon>Betaproteobacteria</taxon>
        <taxon>Burkholderiales</taxon>
        <taxon>Oxalobacteraceae</taxon>
        <taxon>Undibacterium</taxon>
    </lineage>
</organism>
<evidence type="ECO:0008006" key="4">
    <source>
        <dbReference type="Google" id="ProtNLM"/>
    </source>
</evidence>
<evidence type="ECO:0000313" key="2">
    <source>
        <dbReference type="EMBL" id="GGC61896.1"/>
    </source>
</evidence>
<dbReference type="PANTHER" id="PTHR38436:SF1">
    <property type="entry name" value="ESTER CYCLASE"/>
    <property type="match status" value="1"/>
</dbReference>
<dbReference type="Gene3D" id="3.10.450.50">
    <property type="match status" value="1"/>
</dbReference>
<gene>
    <name evidence="2" type="ORF">GCM10011396_06000</name>
</gene>
<dbReference type="Proteomes" id="UP000637423">
    <property type="component" value="Unassembled WGS sequence"/>
</dbReference>
<evidence type="ECO:0000256" key="1">
    <source>
        <dbReference type="SAM" id="SignalP"/>
    </source>
</evidence>
<keyword evidence="3" id="KW-1185">Reference proteome</keyword>
<dbReference type="AlphaFoldDB" id="A0A916XCL7"/>
<evidence type="ECO:0000313" key="3">
    <source>
        <dbReference type="Proteomes" id="UP000637423"/>
    </source>
</evidence>
<protein>
    <recommendedName>
        <fullName evidence="4">Ester cyclase</fullName>
    </recommendedName>
</protein>
<dbReference type="GO" id="GO:0030638">
    <property type="term" value="P:polyketide metabolic process"/>
    <property type="evidence" value="ECO:0007669"/>
    <property type="project" value="InterPro"/>
</dbReference>
<dbReference type="Pfam" id="PF07366">
    <property type="entry name" value="SnoaL"/>
    <property type="match status" value="1"/>
</dbReference>